<dbReference type="Proteomes" id="UP000663828">
    <property type="component" value="Unassembled WGS sequence"/>
</dbReference>
<proteinExistence type="predicted"/>
<dbReference type="InterPro" id="IPR001646">
    <property type="entry name" value="5peptide_repeat"/>
</dbReference>
<dbReference type="PANTHER" id="PTHR14136">
    <property type="entry name" value="BTB_POZ DOMAIN-CONTAINING PROTEIN KCTD9"/>
    <property type="match status" value="1"/>
</dbReference>
<dbReference type="SUPFAM" id="SSF141571">
    <property type="entry name" value="Pentapeptide repeat-like"/>
    <property type="match status" value="1"/>
</dbReference>
<feature type="chain" id="PRO_5032765019" description="Pentapeptide repeat-containing protein" evidence="2">
    <location>
        <begin position="20"/>
        <end position="601"/>
    </location>
</feature>
<dbReference type="Pfam" id="PF13599">
    <property type="entry name" value="Pentapeptide_4"/>
    <property type="match status" value="1"/>
</dbReference>
<protein>
    <recommendedName>
        <fullName evidence="5">Pentapeptide repeat-containing protein</fullName>
    </recommendedName>
</protein>
<comment type="caution">
    <text evidence="3">The sequence shown here is derived from an EMBL/GenBank/DDBJ whole genome shotgun (WGS) entry which is preliminary data.</text>
</comment>
<organism evidence="3 4">
    <name type="scientific">Adineta ricciae</name>
    <name type="common">Rotifer</name>
    <dbReference type="NCBI Taxonomy" id="249248"/>
    <lineage>
        <taxon>Eukaryota</taxon>
        <taxon>Metazoa</taxon>
        <taxon>Spiralia</taxon>
        <taxon>Gnathifera</taxon>
        <taxon>Rotifera</taxon>
        <taxon>Eurotatoria</taxon>
        <taxon>Bdelloidea</taxon>
        <taxon>Adinetida</taxon>
        <taxon>Adinetidae</taxon>
        <taxon>Adineta</taxon>
    </lineage>
</organism>
<keyword evidence="1" id="KW-0812">Transmembrane</keyword>
<keyword evidence="1" id="KW-1133">Transmembrane helix</keyword>
<evidence type="ECO:0000313" key="3">
    <source>
        <dbReference type="EMBL" id="CAF1600341.1"/>
    </source>
</evidence>
<name>A0A816AVH5_ADIRI</name>
<dbReference type="Pfam" id="PF13576">
    <property type="entry name" value="Pentapeptide_3"/>
    <property type="match status" value="1"/>
</dbReference>
<feature type="transmembrane region" description="Helical" evidence="1">
    <location>
        <begin position="157"/>
        <end position="180"/>
    </location>
</feature>
<dbReference type="AlphaFoldDB" id="A0A816AVH5"/>
<sequence length="601" mass="69304">MNKILFILVINVLLPMTSTARCAYGCSCYDDSTCDYYCTNNMCENLKSLGQKCSGYYIHPRECGPTSYCDTNSDYTCQSQKSYGEYCTYDYSCASGNCDYTANICQSKRMNLLYLIVIPSVTVFFIVLIIVISVVIRRRRIRKLTFYQAPRVILLPAWAKLALSASVPLMIGIFTIVSYVQQMKISENNREKEEGLANATREKDLSIATLNRLQDQMIANITRYHDLEIANLTQIKDWEIAMANLNIANETKIQDRQIAEDNRREDRAQQQDLHYESLYSKYIDDISAILYKQQYNQSLFTSEETKMLYIRRKTLITLRSIDSERRSFLFIFLYENNLLPDRFSSNSTISLIGADLRNINISSPLTGSYEFYFLSLQSLNMINAVFVDCQFRGETNFSGSIMNNVRFIGAVFEDSLTFYKVKLINASFIDCVFKNKVNFDDSEMSSTQFLRSKFDRLSAMSINFTNGSFHSCQFAGKTDFTRSVMNGITFTHSEFSTDVEHQFIQVSLNYADFHNMSLSHFVFQNSNLSYADFRDTYLHDVQFTSRTLLKKSNFQQANFNRVKFAYVNLVGSTIDSKQLEKSELINIILPNGNWTINREST</sequence>
<dbReference type="PANTHER" id="PTHR14136:SF17">
    <property type="entry name" value="BTB_POZ DOMAIN-CONTAINING PROTEIN KCTD9"/>
    <property type="match status" value="1"/>
</dbReference>
<gene>
    <name evidence="3" type="ORF">XAT740_LOCUS47636</name>
</gene>
<evidence type="ECO:0000256" key="1">
    <source>
        <dbReference type="SAM" id="Phobius"/>
    </source>
</evidence>
<accession>A0A816AVH5</accession>
<keyword evidence="4" id="KW-1185">Reference proteome</keyword>
<evidence type="ECO:0008006" key="5">
    <source>
        <dbReference type="Google" id="ProtNLM"/>
    </source>
</evidence>
<dbReference type="EMBL" id="CAJNOR010006648">
    <property type="protein sequence ID" value="CAF1600341.1"/>
    <property type="molecule type" value="Genomic_DNA"/>
</dbReference>
<keyword evidence="1" id="KW-0472">Membrane</keyword>
<evidence type="ECO:0000313" key="4">
    <source>
        <dbReference type="Proteomes" id="UP000663828"/>
    </source>
</evidence>
<reference evidence="3" key="1">
    <citation type="submission" date="2021-02" db="EMBL/GenBank/DDBJ databases">
        <authorList>
            <person name="Nowell W R."/>
        </authorList>
    </citation>
    <scope>NUCLEOTIDE SEQUENCE</scope>
</reference>
<feature type="transmembrane region" description="Helical" evidence="1">
    <location>
        <begin position="112"/>
        <end position="136"/>
    </location>
</feature>
<feature type="signal peptide" evidence="2">
    <location>
        <begin position="1"/>
        <end position="19"/>
    </location>
</feature>
<dbReference type="InterPro" id="IPR051082">
    <property type="entry name" value="Pentapeptide-BTB/POZ_domain"/>
</dbReference>
<dbReference type="Gene3D" id="2.160.20.80">
    <property type="entry name" value="E3 ubiquitin-protein ligase SopA"/>
    <property type="match status" value="2"/>
</dbReference>
<evidence type="ECO:0000256" key="2">
    <source>
        <dbReference type="SAM" id="SignalP"/>
    </source>
</evidence>
<keyword evidence="2" id="KW-0732">Signal</keyword>